<keyword evidence="3" id="KW-0862">Zinc</keyword>
<dbReference type="EMBL" id="KN824389">
    <property type="protein sequence ID" value="KIM21222.1"/>
    <property type="molecule type" value="Genomic_DNA"/>
</dbReference>
<evidence type="ECO:0000256" key="2">
    <source>
        <dbReference type="ARBA" id="ARBA00022723"/>
    </source>
</evidence>
<dbReference type="Gene3D" id="3.40.50.720">
    <property type="entry name" value="NAD(P)-binding Rossmann-like Domain"/>
    <property type="match status" value="1"/>
</dbReference>
<dbReference type="PANTHER" id="PTHR42813:SF1">
    <property type="entry name" value="DEHYDROGENASE, PUTATIVE (AFU_ORTHOLOGUE AFUA_5G03930)-RELATED"/>
    <property type="match status" value="1"/>
</dbReference>
<feature type="compositionally biased region" description="Basic and acidic residues" evidence="5">
    <location>
        <begin position="11"/>
        <end position="23"/>
    </location>
</feature>
<proteinExistence type="predicted"/>
<organism evidence="7 8">
    <name type="scientific">Serendipita vermifera MAFF 305830</name>
    <dbReference type="NCBI Taxonomy" id="933852"/>
    <lineage>
        <taxon>Eukaryota</taxon>
        <taxon>Fungi</taxon>
        <taxon>Dikarya</taxon>
        <taxon>Basidiomycota</taxon>
        <taxon>Agaricomycotina</taxon>
        <taxon>Agaricomycetes</taxon>
        <taxon>Sebacinales</taxon>
        <taxon>Serendipitaceae</taxon>
        <taxon>Serendipita</taxon>
    </lineage>
</organism>
<keyword evidence="4" id="KW-0560">Oxidoreductase</keyword>
<keyword evidence="2" id="KW-0479">Metal-binding</keyword>
<feature type="region of interest" description="Disordered" evidence="5">
    <location>
        <begin position="10"/>
        <end position="40"/>
    </location>
</feature>
<evidence type="ECO:0000256" key="5">
    <source>
        <dbReference type="SAM" id="MobiDB-lite"/>
    </source>
</evidence>
<comment type="cofactor">
    <cofactor evidence="1">
        <name>Zn(2+)</name>
        <dbReference type="ChEBI" id="CHEBI:29105"/>
    </cofactor>
</comment>
<dbReference type="OrthoDB" id="3941538at2759"/>
<dbReference type="PROSITE" id="PS00059">
    <property type="entry name" value="ADH_ZINC"/>
    <property type="match status" value="1"/>
</dbReference>
<keyword evidence="8" id="KW-1185">Reference proteome</keyword>
<dbReference type="SMART" id="SM00829">
    <property type="entry name" value="PKS_ER"/>
    <property type="match status" value="1"/>
</dbReference>
<dbReference type="SUPFAM" id="SSF51735">
    <property type="entry name" value="NAD(P)-binding Rossmann-fold domains"/>
    <property type="match status" value="1"/>
</dbReference>
<reference evidence="7 8" key="1">
    <citation type="submission" date="2014-04" db="EMBL/GenBank/DDBJ databases">
        <authorList>
            <consortium name="DOE Joint Genome Institute"/>
            <person name="Kuo A."/>
            <person name="Zuccaro A."/>
            <person name="Kohler A."/>
            <person name="Nagy L.G."/>
            <person name="Floudas D."/>
            <person name="Copeland A."/>
            <person name="Barry K.W."/>
            <person name="Cichocki N."/>
            <person name="Veneault-Fourrey C."/>
            <person name="LaButti K."/>
            <person name="Lindquist E.A."/>
            <person name="Lipzen A."/>
            <person name="Lundell T."/>
            <person name="Morin E."/>
            <person name="Murat C."/>
            <person name="Sun H."/>
            <person name="Tunlid A."/>
            <person name="Henrissat B."/>
            <person name="Grigoriev I.V."/>
            <person name="Hibbett D.S."/>
            <person name="Martin F."/>
            <person name="Nordberg H.P."/>
            <person name="Cantor M.N."/>
            <person name="Hua S.X."/>
        </authorList>
    </citation>
    <scope>NUCLEOTIDE SEQUENCE [LARGE SCALE GENOMIC DNA]</scope>
    <source>
        <strain evidence="7 8">MAFF 305830</strain>
    </source>
</reference>
<dbReference type="InterPro" id="IPR002328">
    <property type="entry name" value="ADH_Zn_CS"/>
</dbReference>
<dbReference type="GO" id="GO:0008270">
    <property type="term" value="F:zinc ion binding"/>
    <property type="evidence" value="ECO:0007669"/>
    <property type="project" value="InterPro"/>
</dbReference>
<sequence length="446" mass="48823">MNTASHILEASMRRGDGQADVRTDVSNPAKNPAEYADPSGEKMRALTWQGKYDVQIVDSLKPKVINDEDVVLKVTGTSICGSDLHPYRGVIIEMQKGDIMGHEVSGIIETVGPSVTKVKPGDRVVISFQVACGNCYYCNQGLTSMCERTNADEVHNYLYGHRTAGTIGFSHLNGGFAGGQAEYLRMPYANTCVLKIPDDVPNEKALYLSDVLCTSYHAVVQAGVQKGETVAIWGLGPIGLMAAFYCFQKGASRVIAIDSNWRLQYGQSKLPKLEVLDYSRIPSGSSVPTELRKLVDKGVDRAIDCAGGEYAKSLGHKLEIAVGLETDTSETINECILSVKKFGTIAITGVYAAYTNHFNIGAIMELGIRLIGIGQAPVHRYWEELLNRIRTGELDPTIMLTHRIDLEDVPKAYKMFNDKADHMMKVFVQTKFSEPPAHGTPALTKL</sequence>
<evidence type="ECO:0000313" key="8">
    <source>
        <dbReference type="Proteomes" id="UP000054097"/>
    </source>
</evidence>
<feature type="domain" description="Enoyl reductase (ER)" evidence="6">
    <location>
        <begin position="55"/>
        <end position="428"/>
    </location>
</feature>
<evidence type="ECO:0000256" key="1">
    <source>
        <dbReference type="ARBA" id="ARBA00001947"/>
    </source>
</evidence>
<dbReference type="Proteomes" id="UP000054097">
    <property type="component" value="Unassembled WGS sequence"/>
</dbReference>
<dbReference type="Gene3D" id="3.90.180.10">
    <property type="entry name" value="Medium-chain alcohol dehydrogenases, catalytic domain"/>
    <property type="match status" value="1"/>
</dbReference>
<evidence type="ECO:0000256" key="3">
    <source>
        <dbReference type="ARBA" id="ARBA00022833"/>
    </source>
</evidence>
<dbReference type="SUPFAM" id="SSF50129">
    <property type="entry name" value="GroES-like"/>
    <property type="match status" value="1"/>
</dbReference>
<evidence type="ECO:0000259" key="6">
    <source>
        <dbReference type="SMART" id="SM00829"/>
    </source>
</evidence>
<dbReference type="GO" id="GO:0016491">
    <property type="term" value="F:oxidoreductase activity"/>
    <property type="evidence" value="ECO:0007669"/>
    <property type="project" value="UniProtKB-KW"/>
</dbReference>
<dbReference type="InterPro" id="IPR013154">
    <property type="entry name" value="ADH-like_N"/>
</dbReference>
<evidence type="ECO:0000256" key="4">
    <source>
        <dbReference type="ARBA" id="ARBA00023002"/>
    </source>
</evidence>
<name>A0A0C2WUZ8_SERVB</name>
<dbReference type="InterPro" id="IPR011032">
    <property type="entry name" value="GroES-like_sf"/>
</dbReference>
<dbReference type="CDD" id="cd08283">
    <property type="entry name" value="FDH_like_1"/>
    <property type="match status" value="1"/>
</dbReference>
<accession>A0A0C2WUZ8</accession>
<gene>
    <name evidence="7" type="ORF">M408DRAFT_305028</name>
</gene>
<dbReference type="STRING" id="933852.A0A0C2WUZ8"/>
<dbReference type="InterPro" id="IPR036291">
    <property type="entry name" value="NAD(P)-bd_dom_sf"/>
</dbReference>
<reference evidence="8" key="2">
    <citation type="submission" date="2015-01" db="EMBL/GenBank/DDBJ databases">
        <title>Evolutionary Origins and Diversification of the Mycorrhizal Mutualists.</title>
        <authorList>
            <consortium name="DOE Joint Genome Institute"/>
            <consortium name="Mycorrhizal Genomics Consortium"/>
            <person name="Kohler A."/>
            <person name="Kuo A."/>
            <person name="Nagy L.G."/>
            <person name="Floudas D."/>
            <person name="Copeland A."/>
            <person name="Barry K.W."/>
            <person name="Cichocki N."/>
            <person name="Veneault-Fourrey C."/>
            <person name="LaButti K."/>
            <person name="Lindquist E.A."/>
            <person name="Lipzen A."/>
            <person name="Lundell T."/>
            <person name="Morin E."/>
            <person name="Murat C."/>
            <person name="Riley R."/>
            <person name="Ohm R."/>
            <person name="Sun H."/>
            <person name="Tunlid A."/>
            <person name="Henrissat B."/>
            <person name="Grigoriev I.V."/>
            <person name="Hibbett D.S."/>
            <person name="Martin F."/>
        </authorList>
    </citation>
    <scope>NUCLEOTIDE SEQUENCE [LARGE SCALE GENOMIC DNA]</scope>
    <source>
        <strain evidence="8">MAFF 305830</strain>
    </source>
</reference>
<evidence type="ECO:0000313" key="7">
    <source>
        <dbReference type="EMBL" id="KIM21222.1"/>
    </source>
</evidence>
<dbReference type="AlphaFoldDB" id="A0A0C2WUZ8"/>
<dbReference type="InterPro" id="IPR020843">
    <property type="entry name" value="ER"/>
</dbReference>
<dbReference type="PANTHER" id="PTHR42813">
    <property type="entry name" value="ZINC-TYPE ALCOHOL DEHYDROGENASE-LIKE"/>
    <property type="match status" value="1"/>
</dbReference>
<dbReference type="HOGENOM" id="CLU_026673_11_3_1"/>
<protein>
    <recommendedName>
        <fullName evidence="6">Enoyl reductase (ER) domain-containing protein</fullName>
    </recommendedName>
</protein>
<dbReference type="Pfam" id="PF08240">
    <property type="entry name" value="ADH_N"/>
    <property type="match status" value="1"/>
</dbReference>